<keyword evidence="3" id="KW-0472">Membrane</keyword>
<dbReference type="InterPro" id="IPR050261">
    <property type="entry name" value="FrsA_esterase"/>
</dbReference>
<evidence type="ECO:0000313" key="7">
    <source>
        <dbReference type="Proteomes" id="UP000175669"/>
    </source>
</evidence>
<comment type="similarity">
    <text evidence="2">Belongs to the AB hydrolase superfamily. FUS2 hydrolase family.</text>
</comment>
<keyword evidence="7" id="KW-1185">Reference proteome</keyword>
<feature type="transmembrane region" description="Helical" evidence="3">
    <location>
        <begin position="542"/>
        <end position="559"/>
    </location>
</feature>
<feature type="transmembrane region" description="Helical" evidence="3">
    <location>
        <begin position="399"/>
        <end position="424"/>
    </location>
</feature>
<dbReference type="PRINTS" id="PR00111">
    <property type="entry name" value="ABHYDROLASE"/>
</dbReference>
<name>A0A1E8CNB2_9GAMM</name>
<proteinExistence type="inferred from homology"/>
<sequence length="568" mass="61142">MPNKPNWRTFVIACLLILAGSVLAHQIQTAGDIEIKDVRFTGANGNTLSALLYVPDNASADTPAPGILAVHGYINSREVQSGFAIEFARRGYVVLALDQAGHGYSDAPAFANGFGGPAALNYLRSLDIVDTNNIGLEGHSMGGWTVLAAAAAAPDDYKSMVLQGSSTGSGMALPGTPDWPRNVSLVFAQYDEFAPLMWEVAKGADAGNSSKLQTLFGTSAPVVEGQVYGSIADGSARIWHSPPVTHPGNHLSHESIGHATDWFAQTLEGGTPDAVSDQIWFYKEIGTLIGLIGFVMLILGSFNILLLTPWFSGLYSPDSPTAYVRRTGKWWFAAIVSAVIPVATFYPAMSWGAALMPASAWFPQAITSQIAVWAIVNGVIFTILGFIIRTGKLTYSHRLLPSISIAIATVGMAYLSVLAVDFLFKVDFRFWFVGVKAMSLSQVQMMLVYLIPFMAFFVLALRALHSGLSVASDRPLQQYTSNALALMGGFLAFLLAQYISLFTRGVLITPAEPLNTIVMIQFVPMLLIVGIISTYTYRRTASYLPGAFINALFVSWYIVAGQATQFAG</sequence>
<dbReference type="STRING" id="1524254.PHACT_11910"/>
<dbReference type="InterPro" id="IPR029058">
    <property type="entry name" value="AB_hydrolase_fold"/>
</dbReference>
<organism evidence="6 7">
    <name type="scientific">Pseudohongiella acticola</name>
    <dbReference type="NCBI Taxonomy" id="1524254"/>
    <lineage>
        <taxon>Bacteria</taxon>
        <taxon>Pseudomonadati</taxon>
        <taxon>Pseudomonadota</taxon>
        <taxon>Gammaproteobacteria</taxon>
        <taxon>Pseudomonadales</taxon>
        <taxon>Pseudohongiellaceae</taxon>
        <taxon>Pseudohongiella</taxon>
    </lineage>
</organism>
<keyword evidence="3" id="KW-1133">Transmembrane helix</keyword>
<dbReference type="SUPFAM" id="SSF53474">
    <property type="entry name" value="alpha/beta-Hydrolases"/>
    <property type="match status" value="1"/>
</dbReference>
<keyword evidence="4" id="KW-0732">Signal</keyword>
<feature type="transmembrane region" description="Helical" evidence="3">
    <location>
        <begin position="288"/>
        <end position="310"/>
    </location>
</feature>
<comment type="caution">
    <text evidence="6">The sequence shown here is derived from an EMBL/GenBank/DDBJ whole genome shotgun (WGS) entry which is preliminary data.</text>
</comment>
<gene>
    <name evidence="6" type="ORF">PHACT_11910</name>
</gene>
<dbReference type="Proteomes" id="UP000175669">
    <property type="component" value="Unassembled WGS sequence"/>
</dbReference>
<dbReference type="Gene3D" id="3.40.50.1820">
    <property type="entry name" value="alpha/beta hydrolase"/>
    <property type="match status" value="1"/>
</dbReference>
<evidence type="ECO:0000256" key="1">
    <source>
        <dbReference type="ARBA" id="ARBA00022801"/>
    </source>
</evidence>
<dbReference type="GO" id="GO:0052689">
    <property type="term" value="F:carboxylic ester hydrolase activity"/>
    <property type="evidence" value="ECO:0007669"/>
    <property type="project" value="UniProtKB-ARBA"/>
</dbReference>
<feature type="transmembrane region" description="Helical" evidence="3">
    <location>
        <begin position="361"/>
        <end position="387"/>
    </location>
</feature>
<reference evidence="7" key="1">
    <citation type="submission" date="2016-07" db="EMBL/GenBank/DDBJ databases">
        <authorList>
            <person name="Florea S."/>
            <person name="Webb J.S."/>
            <person name="Jaromczyk J."/>
            <person name="Schardl C.L."/>
        </authorList>
    </citation>
    <scope>NUCLEOTIDE SEQUENCE [LARGE SCALE GENOMIC DNA]</scope>
    <source>
        <strain evidence="7">KCTC 42131</strain>
    </source>
</reference>
<dbReference type="RefSeq" id="WP_070117970.1">
    <property type="nucleotide sequence ID" value="NZ_MASR01000001.1"/>
</dbReference>
<evidence type="ECO:0000256" key="3">
    <source>
        <dbReference type="SAM" id="Phobius"/>
    </source>
</evidence>
<keyword evidence="1" id="KW-0378">Hydrolase</keyword>
<feature type="transmembrane region" description="Helical" evidence="3">
    <location>
        <begin position="484"/>
        <end position="502"/>
    </location>
</feature>
<evidence type="ECO:0000313" key="6">
    <source>
        <dbReference type="EMBL" id="OFE13752.1"/>
    </source>
</evidence>
<dbReference type="PANTHER" id="PTHR22946:SF9">
    <property type="entry name" value="POLYKETIDE TRANSFERASE AF380"/>
    <property type="match status" value="1"/>
</dbReference>
<feature type="transmembrane region" description="Helical" evidence="3">
    <location>
        <begin position="514"/>
        <end position="535"/>
    </location>
</feature>
<protein>
    <recommendedName>
        <fullName evidence="5">AB hydrolase-1 domain-containing protein</fullName>
    </recommendedName>
</protein>
<feature type="transmembrane region" description="Helical" evidence="3">
    <location>
        <begin position="330"/>
        <end position="349"/>
    </location>
</feature>
<accession>A0A1E8CNB2</accession>
<evidence type="ECO:0000256" key="2">
    <source>
        <dbReference type="ARBA" id="ARBA00038115"/>
    </source>
</evidence>
<dbReference type="OrthoDB" id="9805123at2"/>
<dbReference type="EMBL" id="MASR01000001">
    <property type="protein sequence ID" value="OFE13752.1"/>
    <property type="molecule type" value="Genomic_DNA"/>
</dbReference>
<dbReference type="InterPro" id="IPR000073">
    <property type="entry name" value="AB_hydrolase_1"/>
</dbReference>
<keyword evidence="3" id="KW-0812">Transmembrane</keyword>
<dbReference type="AlphaFoldDB" id="A0A1E8CNB2"/>
<feature type="signal peptide" evidence="4">
    <location>
        <begin position="1"/>
        <end position="24"/>
    </location>
</feature>
<evidence type="ECO:0000259" key="5">
    <source>
        <dbReference type="Pfam" id="PF00561"/>
    </source>
</evidence>
<feature type="domain" description="AB hydrolase-1" evidence="5">
    <location>
        <begin position="67"/>
        <end position="190"/>
    </location>
</feature>
<dbReference type="Pfam" id="PF00561">
    <property type="entry name" value="Abhydrolase_1"/>
    <property type="match status" value="1"/>
</dbReference>
<feature type="chain" id="PRO_5009212274" description="AB hydrolase-1 domain-containing protein" evidence="4">
    <location>
        <begin position="25"/>
        <end position="568"/>
    </location>
</feature>
<feature type="transmembrane region" description="Helical" evidence="3">
    <location>
        <begin position="444"/>
        <end position="464"/>
    </location>
</feature>
<evidence type="ECO:0000256" key="4">
    <source>
        <dbReference type="SAM" id="SignalP"/>
    </source>
</evidence>
<dbReference type="PANTHER" id="PTHR22946">
    <property type="entry name" value="DIENELACTONE HYDROLASE DOMAIN-CONTAINING PROTEIN-RELATED"/>
    <property type="match status" value="1"/>
</dbReference>